<comment type="caution">
    <text evidence="2">The sequence shown here is derived from an EMBL/GenBank/DDBJ whole genome shotgun (WGS) entry which is preliminary data.</text>
</comment>
<dbReference type="GO" id="GO:0003677">
    <property type="term" value="F:DNA binding"/>
    <property type="evidence" value="ECO:0007669"/>
    <property type="project" value="InterPro"/>
</dbReference>
<dbReference type="InterPro" id="IPR007560">
    <property type="entry name" value="Restrct_endonuc_IV_Mrr"/>
</dbReference>
<name>A0A7W6EFG2_9HYPH</name>
<dbReference type="InterPro" id="IPR011335">
    <property type="entry name" value="Restrct_endonuc-II-like"/>
</dbReference>
<accession>A0A7W6EFG2</accession>
<sequence length="288" mass="32907">MPKIRPIDMATLDQIFDMGGGYVLNFSDRTFAEFFADELNVDINDDLYYAEGGSKGKRLRYYLKQADTETAVRTLQALWEHREAFRQMRGLPDDVPNAHGRLLDIIDRLRGNKPATESTLVRPAYSWPALEQIRQDLISLNNHPPHDRGYRFEAFLKSLFDTFGMKARDPFRNRGEQIDGSFVLDGEIYLLEAKWQSNLTGIGDLHAFHGKIEQKAAWARGLFVSYSGFSQDGLVAFGRGKRIVCMEGLDIHDALQRQIPINHVIEQKVRRAAETGNCLIRVRDLFVS</sequence>
<dbReference type="AlphaFoldDB" id="A0A7W6EFG2"/>
<organism evidence="2 3">
    <name type="scientific">Pseudochelatococcus contaminans</name>
    <dbReference type="NCBI Taxonomy" id="1538103"/>
    <lineage>
        <taxon>Bacteria</taxon>
        <taxon>Pseudomonadati</taxon>
        <taxon>Pseudomonadota</taxon>
        <taxon>Alphaproteobacteria</taxon>
        <taxon>Hyphomicrobiales</taxon>
        <taxon>Chelatococcaceae</taxon>
        <taxon>Pseudochelatococcus</taxon>
    </lineage>
</organism>
<proteinExistence type="predicted"/>
<dbReference type="EMBL" id="JACICC010000001">
    <property type="protein sequence ID" value="MBB3808730.1"/>
    <property type="molecule type" value="Genomic_DNA"/>
</dbReference>
<dbReference type="Pfam" id="PF04471">
    <property type="entry name" value="Mrr_cat"/>
    <property type="match status" value="1"/>
</dbReference>
<protein>
    <recommendedName>
        <fullName evidence="1">Restriction endonuclease type IV Mrr domain-containing protein</fullName>
    </recommendedName>
</protein>
<dbReference type="SUPFAM" id="SSF52980">
    <property type="entry name" value="Restriction endonuclease-like"/>
    <property type="match status" value="1"/>
</dbReference>
<evidence type="ECO:0000259" key="1">
    <source>
        <dbReference type="Pfam" id="PF04471"/>
    </source>
</evidence>
<dbReference type="GO" id="GO:0004519">
    <property type="term" value="F:endonuclease activity"/>
    <property type="evidence" value="ECO:0007669"/>
    <property type="project" value="InterPro"/>
</dbReference>
<gene>
    <name evidence="2" type="ORF">FHS81_000784</name>
</gene>
<dbReference type="GO" id="GO:0009307">
    <property type="term" value="P:DNA restriction-modification system"/>
    <property type="evidence" value="ECO:0007669"/>
    <property type="project" value="InterPro"/>
</dbReference>
<evidence type="ECO:0000313" key="3">
    <source>
        <dbReference type="Proteomes" id="UP000537592"/>
    </source>
</evidence>
<dbReference type="Proteomes" id="UP000537592">
    <property type="component" value="Unassembled WGS sequence"/>
</dbReference>
<keyword evidence="3" id="KW-1185">Reference proteome</keyword>
<feature type="domain" description="Restriction endonuclease type IV Mrr" evidence="1">
    <location>
        <begin position="149"/>
        <end position="253"/>
    </location>
</feature>
<evidence type="ECO:0000313" key="2">
    <source>
        <dbReference type="EMBL" id="MBB3808730.1"/>
    </source>
</evidence>
<reference evidence="2 3" key="1">
    <citation type="submission" date="2020-08" db="EMBL/GenBank/DDBJ databases">
        <title>Genomic Encyclopedia of Type Strains, Phase IV (KMG-IV): sequencing the most valuable type-strain genomes for metagenomic binning, comparative biology and taxonomic classification.</title>
        <authorList>
            <person name="Goeker M."/>
        </authorList>
    </citation>
    <scope>NUCLEOTIDE SEQUENCE [LARGE SCALE GENOMIC DNA]</scope>
    <source>
        <strain evidence="2 3">DSM 28760</strain>
    </source>
</reference>